<sequence>MYNNHTIIISPQVFSSNFAEICSSSSVKKFYLSDG</sequence>
<name>A0A1I2SGZ6_9GAMM</name>
<keyword evidence="2" id="KW-1185">Reference proteome</keyword>
<accession>A0A1I2SGZ6</accession>
<dbReference type="STRING" id="1045558.SAMN05216175_1087"/>
<dbReference type="EMBL" id="FOOU01000008">
    <property type="protein sequence ID" value="SFG51970.1"/>
    <property type="molecule type" value="Genomic_DNA"/>
</dbReference>
<evidence type="ECO:0000313" key="2">
    <source>
        <dbReference type="Proteomes" id="UP000198623"/>
    </source>
</evidence>
<dbReference type="AlphaFoldDB" id="A0A1I2SGZ6"/>
<protein>
    <submittedName>
        <fullName evidence="1">Uncharacterized protein</fullName>
    </submittedName>
</protein>
<gene>
    <name evidence="1" type="ORF">SAMN05216175_1087</name>
</gene>
<organism evidence="1 2">
    <name type="scientific">Neptunomonas qingdaonensis</name>
    <dbReference type="NCBI Taxonomy" id="1045558"/>
    <lineage>
        <taxon>Bacteria</taxon>
        <taxon>Pseudomonadati</taxon>
        <taxon>Pseudomonadota</taxon>
        <taxon>Gammaproteobacteria</taxon>
        <taxon>Oceanospirillales</taxon>
        <taxon>Oceanospirillaceae</taxon>
        <taxon>Neptunomonas</taxon>
    </lineage>
</organism>
<dbReference type="Proteomes" id="UP000198623">
    <property type="component" value="Unassembled WGS sequence"/>
</dbReference>
<proteinExistence type="predicted"/>
<reference evidence="2" key="1">
    <citation type="submission" date="2016-10" db="EMBL/GenBank/DDBJ databases">
        <authorList>
            <person name="Varghese N."/>
            <person name="Submissions S."/>
        </authorList>
    </citation>
    <scope>NUCLEOTIDE SEQUENCE [LARGE SCALE GENOMIC DNA]</scope>
    <source>
        <strain evidence="2">CGMCC 1.10971</strain>
    </source>
</reference>
<evidence type="ECO:0000313" key="1">
    <source>
        <dbReference type="EMBL" id="SFG51970.1"/>
    </source>
</evidence>